<dbReference type="GO" id="GO:0071973">
    <property type="term" value="P:bacterial-type flagellum-dependent cell motility"/>
    <property type="evidence" value="ECO:0007669"/>
    <property type="project" value="InterPro"/>
</dbReference>
<keyword evidence="6" id="KW-1003">Cell membrane</keyword>
<dbReference type="GO" id="GO:0005886">
    <property type="term" value="C:plasma membrane"/>
    <property type="evidence" value="ECO:0007669"/>
    <property type="project" value="UniProtKB-SubCell"/>
</dbReference>
<keyword evidence="10 12" id="KW-0975">Bacterial flagellum</keyword>
<name>A0A939ILC8_9GAMM</name>
<keyword evidence="18" id="KW-1185">Reference proteome</keyword>
<dbReference type="GO" id="GO:0009431">
    <property type="term" value="C:bacterial-type flagellum basal body, MS ring"/>
    <property type="evidence" value="ECO:0007669"/>
    <property type="project" value="InterPro"/>
</dbReference>
<evidence type="ECO:0000256" key="11">
    <source>
        <dbReference type="ARBA" id="ARBA00025936"/>
    </source>
</evidence>
<feature type="compositionally biased region" description="Polar residues" evidence="13">
    <location>
        <begin position="1"/>
        <end position="23"/>
    </location>
</feature>
<feature type="transmembrane region" description="Helical" evidence="14">
    <location>
        <begin position="34"/>
        <end position="55"/>
    </location>
</feature>
<evidence type="ECO:0000256" key="2">
    <source>
        <dbReference type="ARBA" id="ARBA00004117"/>
    </source>
</evidence>
<dbReference type="Gene3D" id="3.30.300.30">
    <property type="match status" value="1"/>
</dbReference>
<evidence type="ECO:0000256" key="10">
    <source>
        <dbReference type="ARBA" id="ARBA00023143"/>
    </source>
</evidence>
<dbReference type="RefSeq" id="WP_206559270.1">
    <property type="nucleotide sequence ID" value="NZ_JAFKCZ010000003.1"/>
</dbReference>
<comment type="function">
    <text evidence="1 12">The M ring may be actively involved in energy transduction.</text>
</comment>
<reference evidence="17" key="1">
    <citation type="submission" date="2021-02" db="EMBL/GenBank/DDBJ databases">
        <title>PHA producing bacteria isolated from coastal sediment in Guangdong, Shenzhen.</title>
        <authorList>
            <person name="Zheng W."/>
            <person name="Yu S."/>
            <person name="Huang Y."/>
        </authorList>
    </citation>
    <scope>NUCLEOTIDE SEQUENCE</scope>
    <source>
        <strain evidence="17">TN14-10</strain>
    </source>
</reference>
<evidence type="ECO:0000256" key="9">
    <source>
        <dbReference type="ARBA" id="ARBA00023136"/>
    </source>
</evidence>
<evidence type="ECO:0000256" key="8">
    <source>
        <dbReference type="ARBA" id="ARBA00022989"/>
    </source>
</evidence>
<keyword evidence="17" id="KW-0969">Cilium</keyword>
<dbReference type="Pfam" id="PF08345">
    <property type="entry name" value="YscJ_FliF_C"/>
    <property type="match status" value="1"/>
</dbReference>
<keyword evidence="17" id="KW-0966">Cell projection</keyword>
<evidence type="ECO:0000256" key="12">
    <source>
        <dbReference type="PIRNR" id="PIRNR004862"/>
    </source>
</evidence>
<dbReference type="PANTHER" id="PTHR30046">
    <property type="entry name" value="FLAGELLAR M-RING PROTEIN"/>
    <property type="match status" value="1"/>
</dbReference>
<keyword evidence="9 14" id="KW-0472">Membrane</keyword>
<dbReference type="Pfam" id="PF01514">
    <property type="entry name" value="YscJ_FliF"/>
    <property type="match status" value="1"/>
</dbReference>
<dbReference type="PIRSF" id="PIRSF004862">
    <property type="entry name" value="FliF"/>
    <property type="match status" value="1"/>
</dbReference>
<feature type="domain" description="Flagellar M-ring C-terminal" evidence="16">
    <location>
        <begin position="263"/>
        <end position="444"/>
    </location>
</feature>
<evidence type="ECO:0000256" key="5">
    <source>
        <dbReference type="ARBA" id="ARBA00017949"/>
    </source>
</evidence>
<protein>
    <recommendedName>
        <fullName evidence="5 12">Flagellar M-ring protein</fullName>
    </recommendedName>
</protein>
<feature type="compositionally biased region" description="Basic and acidic residues" evidence="13">
    <location>
        <begin position="354"/>
        <end position="366"/>
    </location>
</feature>
<feature type="region of interest" description="Disordered" evidence="13">
    <location>
        <begin position="1"/>
        <end position="24"/>
    </location>
</feature>
<keyword evidence="7 14" id="KW-0812">Transmembrane</keyword>
<dbReference type="Proteomes" id="UP000664303">
    <property type="component" value="Unassembled WGS sequence"/>
</dbReference>
<keyword evidence="17" id="KW-0282">Flagellum</keyword>
<comment type="subcellular location">
    <subcellularLocation>
        <location evidence="2 12">Bacterial flagellum basal body</location>
    </subcellularLocation>
    <subcellularLocation>
        <location evidence="3">Cell membrane</location>
        <topology evidence="3">Multi-pass membrane protein</topology>
    </subcellularLocation>
</comment>
<comment type="similarity">
    <text evidence="4 12">Belongs to the FliF family.</text>
</comment>
<dbReference type="InterPro" id="IPR043427">
    <property type="entry name" value="YscJ/FliF"/>
</dbReference>
<feature type="region of interest" description="Disordered" evidence="13">
    <location>
        <begin position="285"/>
        <end position="366"/>
    </location>
</feature>
<evidence type="ECO:0000256" key="7">
    <source>
        <dbReference type="ARBA" id="ARBA00022692"/>
    </source>
</evidence>
<evidence type="ECO:0000313" key="17">
    <source>
        <dbReference type="EMBL" id="MBN7795827.1"/>
    </source>
</evidence>
<evidence type="ECO:0000256" key="14">
    <source>
        <dbReference type="SAM" id="Phobius"/>
    </source>
</evidence>
<proteinExistence type="inferred from homology"/>
<evidence type="ECO:0000259" key="16">
    <source>
        <dbReference type="Pfam" id="PF08345"/>
    </source>
</evidence>
<dbReference type="InterPro" id="IPR013556">
    <property type="entry name" value="Flag_M-ring_C"/>
</dbReference>
<comment type="subunit">
    <text evidence="11">The basal body constitutes a major portion of the flagellar organelle and consists of four rings (L,P,S, and M) mounted on a central rod. The M ring is integral to the inner membrane of the cell and may be connected to the flagellar rod via the S ring. The S (supramembrane ring) lies just distal to the M ring. The L and P rings lie in the outer membrane and the periplasmic space, respectively.</text>
</comment>
<evidence type="ECO:0000259" key="15">
    <source>
        <dbReference type="Pfam" id="PF01514"/>
    </source>
</evidence>
<evidence type="ECO:0000313" key="18">
    <source>
        <dbReference type="Proteomes" id="UP000664303"/>
    </source>
</evidence>
<dbReference type="InterPro" id="IPR000067">
    <property type="entry name" value="FlgMring_FliF"/>
</dbReference>
<organism evidence="17 18">
    <name type="scientific">Parahaliea mediterranea</name>
    <dbReference type="NCBI Taxonomy" id="651086"/>
    <lineage>
        <taxon>Bacteria</taxon>
        <taxon>Pseudomonadati</taxon>
        <taxon>Pseudomonadota</taxon>
        <taxon>Gammaproteobacteria</taxon>
        <taxon>Cellvibrionales</taxon>
        <taxon>Halieaceae</taxon>
        <taxon>Parahaliea</taxon>
    </lineage>
</organism>
<dbReference type="EMBL" id="JAFKCZ010000003">
    <property type="protein sequence ID" value="MBN7795827.1"/>
    <property type="molecule type" value="Genomic_DNA"/>
</dbReference>
<dbReference type="NCBIfam" id="TIGR00206">
    <property type="entry name" value="fliF"/>
    <property type="match status" value="1"/>
</dbReference>
<comment type="caution">
    <text evidence="17">The sequence shown here is derived from an EMBL/GenBank/DDBJ whole genome shotgun (WGS) entry which is preliminary data.</text>
</comment>
<gene>
    <name evidence="17" type="primary">fliF</name>
    <name evidence="17" type="ORF">JYP50_04445</name>
</gene>
<keyword evidence="8 14" id="KW-1133">Transmembrane helix</keyword>
<dbReference type="PANTHER" id="PTHR30046:SF0">
    <property type="entry name" value="FLAGELLAR M-RING PROTEIN"/>
    <property type="match status" value="1"/>
</dbReference>
<dbReference type="InterPro" id="IPR006182">
    <property type="entry name" value="FliF_N_dom"/>
</dbReference>
<feature type="domain" description="Flagellar M-ring N-terminal" evidence="15">
    <location>
        <begin position="56"/>
        <end position="230"/>
    </location>
</feature>
<evidence type="ECO:0000256" key="6">
    <source>
        <dbReference type="ARBA" id="ARBA00022475"/>
    </source>
</evidence>
<evidence type="ECO:0000256" key="4">
    <source>
        <dbReference type="ARBA" id="ARBA00007971"/>
    </source>
</evidence>
<dbReference type="PRINTS" id="PR01009">
    <property type="entry name" value="FLGMRINGFLIF"/>
</dbReference>
<dbReference type="GO" id="GO:0003774">
    <property type="term" value="F:cytoskeletal motor activity"/>
    <property type="evidence" value="ECO:0007669"/>
    <property type="project" value="InterPro"/>
</dbReference>
<feature type="compositionally biased region" description="Acidic residues" evidence="13">
    <location>
        <begin position="513"/>
        <end position="524"/>
    </location>
</feature>
<sequence length="573" mass="63060">MSNGPSATDGKQQETTAPGNSQPRWLAQLRDNPLIPLLFGGAAVIAIVTALFLWASAPEYRVLFSNLSEADGGRIIAELDQRGVPYRFGPGGQALLVPGEQVHDLRLRLAEQGLPRGGNVGFEIMDNQAFGVSQFNEQVNFQRGLEGQLASSIESLGPVSRARVHLAMARPSVFVREHKPAKASVVLTLQPGRSLGEGQVNAIVHLVSSSVPELAIEDITVVDQNGSLLSRPGAAGGRDLDGTQLDYIQEVEHSYRQRIESILSPILGNANLRAQVAAQIDFTSREETAERYGPNQGDNAAAVRSAQTRTSFTGGDEVARGVPGALSNTPPGAAPSPVELPPADDNGEPQDNTDDGRPDNLQREDVVNYEVDRNVTHTQHRRGRVQRLSVAVVVNYREATNEDGETVQEPLPPEELERITRLVRQAMGYDEARGDELEVVNSPFTEQRPVIVEQQWWQSPDIQRLVLQLGRYLLVLILAVLLYRWLLRPLLRRYTAPPQEEAREEPRIRAMVGDDELEADEAGDAGDGTYDMPRGRRRKPSGYEQKLADLKAMSEEEPAIIAMIVRNWIAKYE</sequence>
<evidence type="ECO:0000256" key="1">
    <source>
        <dbReference type="ARBA" id="ARBA00003820"/>
    </source>
</evidence>
<evidence type="ECO:0000256" key="3">
    <source>
        <dbReference type="ARBA" id="ARBA00004651"/>
    </source>
</evidence>
<evidence type="ECO:0000256" key="13">
    <source>
        <dbReference type="SAM" id="MobiDB-lite"/>
    </source>
</evidence>
<dbReference type="AlphaFoldDB" id="A0A939ILC8"/>
<feature type="transmembrane region" description="Helical" evidence="14">
    <location>
        <begin position="469"/>
        <end position="487"/>
    </location>
</feature>
<feature type="region of interest" description="Disordered" evidence="13">
    <location>
        <begin position="513"/>
        <end position="543"/>
    </location>
</feature>
<accession>A0A939ILC8</accession>
<dbReference type="InterPro" id="IPR045851">
    <property type="entry name" value="AMP-bd_C_sf"/>
</dbReference>